<evidence type="ECO:0000256" key="1">
    <source>
        <dbReference type="ARBA" id="ARBA00022690"/>
    </source>
</evidence>
<dbReference type="Gene3D" id="2.10.25.10">
    <property type="entry name" value="Laminin"/>
    <property type="match status" value="1"/>
</dbReference>
<feature type="domain" description="TIL" evidence="5">
    <location>
        <begin position="83"/>
        <end position="143"/>
    </location>
</feature>
<dbReference type="PANTHER" id="PTHR23259">
    <property type="entry name" value="RIDDLE"/>
    <property type="match status" value="1"/>
</dbReference>
<protein>
    <submittedName>
        <fullName evidence="6">Putative trypsin inhibitor like cysteine rich domain protein</fullName>
    </submittedName>
</protein>
<reference evidence="6" key="1">
    <citation type="submission" date="2020-03" db="EMBL/GenBank/DDBJ databases">
        <title>A transcriptome and proteome of the tick Rhipicephalus microplus shaped by the genetic composition of its hosts and developmental stage.</title>
        <authorList>
            <person name="Garcia G.R."/>
            <person name="Ribeiro J.M.C."/>
            <person name="Maruyama S.R."/>
            <person name="Gardinasse L.G."/>
            <person name="Nelson K."/>
            <person name="Ferreira B.R."/>
            <person name="Andrade T.G."/>
            <person name="Santos I.K.F.M."/>
        </authorList>
    </citation>
    <scope>NUCLEOTIDE SEQUENCE</scope>
    <source>
        <strain evidence="6">NSGR</strain>
        <tissue evidence="6">Salivary glands</tissue>
    </source>
</reference>
<proteinExistence type="predicted"/>
<dbReference type="AlphaFoldDB" id="A0A6G5A6A2"/>
<evidence type="ECO:0000313" key="6">
    <source>
        <dbReference type="EMBL" id="NIE46535.1"/>
    </source>
</evidence>
<evidence type="ECO:0000256" key="3">
    <source>
        <dbReference type="SAM" id="MobiDB-lite"/>
    </source>
</evidence>
<dbReference type="InterPro" id="IPR051368">
    <property type="entry name" value="SerProtInhib-TIL_Domain"/>
</dbReference>
<evidence type="ECO:0000256" key="2">
    <source>
        <dbReference type="ARBA" id="ARBA00023157"/>
    </source>
</evidence>
<feature type="compositionally biased region" description="Low complexity" evidence="3">
    <location>
        <begin position="63"/>
        <end position="74"/>
    </location>
</feature>
<feature type="region of interest" description="Disordered" evidence="3">
    <location>
        <begin position="41"/>
        <end position="75"/>
    </location>
</feature>
<dbReference type="Pfam" id="PF01826">
    <property type="entry name" value="TIL"/>
    <property type="match status" value="1"/>
</dbReference>
<dbReference type="GO" id="GO:0030414">
    <property type="term" value="F:peptidase inhibitor activity"/>
    <property type="evidence" value="ECO:0007669"/>
    <property type="project" value="UniProtKB-KW"/>
</dbReference>
<dbReference type="InterPro" id="IPR036084">
    <property type="entry name" value="Ser_inhib-like_sf"/>
</dbReference>
<organism evidence="6">
    <name type="scientific">Rhipicephalus microplus</name>
    <name type="common">Cattle tick</name>
    <name type="synonym">Boophilus microplus</name>
    <dbReference type="NCBI Taxonomy" id="6941"/>
    <lineage>
        <taxon>Eukaryota</taxon>
        <taxon>Metazoa</taxon>
        <taxon>Ecdysozoa</taxon>
        <taxon>Arthropoda</taxon>
        <taxon>Chelicerata</taxon>
        <taxon>Arachnida</taxon>
        <taxon>Acari</taxon>
        <taxon>Parasitiformes</taxon>
        <taxon>Ixodida</taxon>
        <taxon>Ixodoidea</taxon>
        <taxon>Ixodidae</taxon>
        <taxon>Rhipicephalinae</taxon>
        <taxon>Rhipicephalus</taxon>
        <taxon>Boophilus</taxon>
    </lineage>
</organism>
<keyword evidence="1" id="KW-0646">Protease inhibitor</keyword>
<dbReference type="InterPro" id="IPR002919">
    <property type="entry name" value="TIL_dom"/>
</dbReference>
<dbReference type="EMBL" id="GIKN01004262">
    <property type="protein sequence ID" value="NIE46535.1"/>
    <property type="molecule type" value="Transcribed_RNA"/>
</dbReference>
<evidence type="ECO:0000259" key="5">
    <source>
        <dbReference type="Pfam" id="PF01826"/>
    </source>
</evidence>
<name>A0A6G5A6A2_RHIMP</name>
<sequence length="163" mass="17830">MTRLVALNFSFLIVFALTSSVIEISNVNAAIGGHDPAAATPNSGAVPGTGGAPSTAVAISNSTPPRGGTQPGTTLASNVRHVCGRNEKYETCRRSKKSYCDERTCKTRFNLRRSCTSVCRRRCICRSGFYRNHKGRCVRFFKCGSWIDSVKEKLQTMFKGRAE</sequence>
<keyword evidence="4" id="KW-0732">Signal</keyword>
<dbReference type="CDD" id="cd19941">
    <property type="entry name" value="TIL"/>
    <property type="match status" value="1"/>
</dbReference>
<accession>A0A6G5A6A2</accession>
<keyword evidence="2" id="KW-1015">Disulfide bond</keyword>
<dbReference type="PANTHER" id="PTHR23259:SF70">
    <property type="entry name" value="ACCESSORY GLAND PROTEIN ACP62F-RELATED"/>
    <property type="match status" value="1"/>
</dbReference>
<dbReference type="SUPFAM" id="SSF57567">
    <property type="entry name" value="Serine protease inhibitors"/>
    <property type="match status" value="1"/>
</dbReference>
<feature type="signal peptide" evidence="4">
    <location>
        <begin position="1"/>
        <end position="20"/>
    </location>
</feature>
<feature type="chain" id="PRO_5026177426" evidence="4">
    <location>
        <begin position="21"/>
        <end position="163"/>
    </location>
</feature>
<evidence type="ECO:0000256" key="4">
    <source>
        <dbReference type="SAM" id="SignalP"/>
    </source>
</evidence>